<reference evidence="1" key="1">
    <citation type="submission" date="2019-10" db="EMBL/GenBank/DDBJ databases">
        <authorList>
            <consortium name="DOE Joint Genome Institute"/>
            <person name="Kuo A."/>
            <person name="Miyauchi S."/>
            <person name="Kiss E."/>
            <person name="Drula E."/>
            <person name="Kohler A."/>
            <person name="Sanchez-Garcia M."/>
            <person name="Andreopoulos B."/>
            <person name="Barry K.W."/>
            <person name="Bonito G."/>
            <person name="Buee M."/>
            <person name="Carver A."/>
            <person name="Chen C."/>
            <person name="Cichocki N."/>
            <person name="Clum A."/>
            <person name="Culley D."/>
            <person name="Crous P.W."/>
            <person name="Fauchery L."/>
            <person name="Girlanda M."/>
            <person name="Hayes R."/>
            <person name="Keri Z."/>
            <person name="Labutti K."/>
            <person name="Lipzen A."/>
            <person name="Lombard V."/>
            <person name="Magnuson J."/>
            <person name="Maillard F."/>
            <person name="Morin E."/>
            <person name="Murat C."/>
            <person name="Nolan M."/>
            <person name="Ohm R."/>
            <person name="Pangilinan J."/>
            <person name="Pereira M."/>
            <person name="Perotto S."/>
            <person name="Peter M."/>
            <person name="Riley R."/>
            <person name="Sitrit Y."/>
            <person name="Stielow B."/>
            <person name="Szollosi G."/>
            <person name="Zifcakova L."/>
            <person name="Stursova M."/>
            <person name="Spatafora J.W."/>
            <person name="Tedersoo L."/>
            <person name="Vaario L.-M."/>
            <person name="Yamada A."/>
            <person name="Yan M."/>
            <person name="Wang P."/>
            <person name="Xu J."/>
            <person name="Bruns T."/>
            <person name="Baldrian P."/>
            <person name="Vilgalys R."/>
            <person name="Henrissat B."/>
            <person name="Grigoriev I.V."/>
            <person name="Hibbett D."/>
            <person name="Nagy L.G."/>
            <person name="Martin F.M."/>
        </authorList>
    </citation>
    <scope>NUCLEOTIDE SEQUENCE</scope>
    <source>
        <strain evidence="1">P2</strain>
    </source>
</reference>
<reference evidence="1" key="2">
    <citation type="journal article" date="2020" name="Nat. Commun.">
        <title>Large-scale genome sequencing of mycorrhizal fungi provides insights into the early evolution of symbiotic traits.</title>
        <authorList>
            <person name="Miyauchi S."/>
            <person name="Kiss E."/>
            <person name="Kuo A."/>
            <person name="Drula E."/>
            <person name="Kohler A."/>
            <person name="Sanchez-Garcia M."/>
            <person name="Morin E."/>
            <person name="Andreopoulos B."/>
            <person name="Barry K.W."/>
            <person name="Bonito G."/>
            <person name="Buee M."/>
            <person name="Carver A."/>
            <person name="Chen C."/>
            <person name="Cichocki N."/>
            <person name="Clum A."/>
            <person name="Culley D."/>
            <person name="Crous P.W."/>
            <person name="Fauchery L."/>
            <person name="Girlanda M."/>
            <person name="Hayes R.D."/>
            <person name="Keri Z."/>
            <person name="LaButti K."/>
            <person name="Lipzen A."/>
            <person name="Lombard V."/>
            <person name="Magnuson J."/>
            <person name="Maillard F."/>
            <person name="Murat C."/>
            <person name="Nolan M."/>
            <person name="Ohm R.A."/>
            <person name="Pangilinan J."/>
            <person name="Pereira M.F."/>
            <person name="Perotto S."/>
            <person name="Peter M."/>
            <person name="Pfister S."/>
            <person name="Riley R."/>
            <person name="Sitrit Y."/>
            <person name="Stielow J.B."/>
            <person name="Szollosi G."/>
            <person name="Zifcakova L."/>
            <person name="Stursova M."/>
            <person name="Spatafora J.W."/>
            <person name="Tedersoo L."/>
            <person name="Vaario L.M."/>
            <person name="Yamada A."/>
            <person name="Yan M."/>
            <person name="Wang P."/>
            <person name="Xu J."/>
            <person name="Bruns T."/>
            <person name="Baldrian P."/>
            <person name="Vilgalys R."/>
            <person name="Dunand C."/>
            <person name="Henrissat B."/>
            <person name="Grigoriev I.V."/>
            <person name="Hibbett D."/>
            <person name="Nagy L.G."/>
            <person name="Martin F.M."/>
        </authorList>
    </citation>
    <scope>NUCLEOTIDE SEQUENCE</scope>
    <source>
        <strain evidence="1">P2</strain>
    </source>
</reference>
<dbReference type="EMBL" id="MU117968">
    <property type="protein sequence ID" value="KAF9652618.1"/>
    <property type="molecule type" value="Genomic_DNA"/>
</dbReference>
<organism evidence="1 2">
    <name type="scientific">Thelephora ganbajun</name>
    <name type="common">Ganba fungus</name>
    <dbReference type="NCBI Taxonomy" id="370292"/>
    <lineage>
        <taxon>Eukaryota</taxon>
        <taxon>Fungi</taxon>
        <taxon>Dikarya</taxon>
        <taxon>Basidiomycota</taxon>
        <taxon>Agaricomycotina</taxon>
        <taxon>Agaricomycetes</taxon>
        <taxon>Thelephorales</taxon>
        <taxon>Thelephoraceae</taxon>
        <taxon>Thelephora</taxon>
    </lineage>
</organism>
<proteinExistence type="predicted"/>
<sequence length="79" mass="8637">MPPVHLLSVESSGALLSVIGIIDLTYAILKREIAQRSEHHHALIGCRQSEGTLTRLHQGRGSCSGYTFCVPVPLDTWDP</sequence>
<evidence type="ECO:0000313" key="1">
    <source>
        <dbReference type="EMBL" id="KAF9652618.1"/>
    </source>
</evidence>
<name>A0ACB6ZT27_THEGA</name>
<evidence type="ECO:0000313" key="2">
    <source>
        <dbReference type="Proteomes" id="UP000886501"/>
    </source>
</evidence>
<protein>
    <submittedName>
        <fullName evidence="1">Uncharacterized protein</fullName>
    </submittedName>
</protein>
<accession>A0ACB6ZT27</accession>
<gene>
    <name evidence="1" type="ORF">BDM02DRAFT_3109205</name>
</gene>
<comment type="caution">
    <text evidence="1">The sequence shown here is derived from an EMBL/GenBank/DDBJ whole genome shotgun (WGS) entry which is preliminary data.</text>
</comment>
<keyword evidence="2" id="KW-1185">Reference proteome</keyword>
<dbReference type="Proteomes" id="UP000886501">
    <property type="component" value="Unassembled WGS sequence"/>
</dbReference>